<reference evidence="4 5" key="1">
    <citation type="submission" date="2014-03" db="EMBL/GenBank/DDBJ databases">
        <title>Genomics of Bifidobacteria.</title>
        <authorList>
            <person name="Ventura M."/>
            <person name="Milani C."/>
            <person name="Lugli G.A."/>
        </authorList>
    </citation>
    <scope>NUCLEOTIDE SEQUENCE [LARGE SCALE GENOMIC DNA]</scope>
    <source>
        <strain evidence="4 5">LMG 11597</strain>
    </source>
</reference>
<evidence type="ECO:0000259" key="3">
    <source>
        <dbReference type="Pfam" id="PF25309"/>
    </source>
</evidence>
<feature type="transmembrane region" description="Helical" evidence="2">
    <location>
        <begin position="12"/>
        <end position="38"/>
    </location>
</feature>
<keyword evidence="5" id="KW-1185">Reference proteome</keyword>
<dbReference type="STRING" id="77635.BISU_2308"/>
<dbReference type="RefSeq" id="WP_024463948.1">
    <property type="nucleotide sequence ID" value="NZ_JAZHTW010000004.1"/>
</dbReference>
<evidence type="ECO:0000313" key="4">
    <source>
        <dbReference type="EMBL" id="KFI98762.1"/>
    </source>
</evidence>
<feature type="domain" description="Endolysin-like" evidence="3">
    <location>
        <begin position="70"/>
        <end position="178"/>
    </location>
</feature>
<dbReference type="eggNOG" id="COG3583">
    <property type="taxonomic scope" value="Bacteria"/>
</dbReference>
<organism evidence="4 5">
    <name type="scientific">Bifidobacterium subtile</name>
    <dbReference type="NCBI Taxonomy" id="77635"/>
    <lineage>
        <taxon>Bacteria</taxon>
        <taxon>Bacillati</taxon>
        <taxon>Actinomycetota</taxon>
        <taxon>Actinomycetes</taxon>
        <taxon>Bifidobacteriales</taxon>
        <taxon>Bifidobacteriaceae</taxon>
        <taxon>Bifidobacterium</taxon>
    </lineage>
</organism>
<dbReference type="InterPro" id="IPR057370">
    <property type="entry name" value="ELLD"/>
</dbReference>
<accession>A0A087DTB2</accession>
<dbReference type="InterPro" id="IPR038765">
    <property type="entry name" value="Papain-like_cys_pep_sf"/>
</dbReference>
<dbReference type="SUPFAM" id="SSF54001">
    <property type="entry name" value="Cysteine proteinases"/>
    <property type="match status" value="1"/>
</dbReference>
<feature type="region of interest" description="Disordered" evidence="1">
    <location>
        <begin position="185"/>
        <end position="209"/>
    </location>
</feature>
<dbReference type="InterPro" id="IPR023346">
    <property type="entry name" value="Lysozyme-like_dom_sf"/>
</dbReference>
<evidence type="ECO:0000256" key="1">
    <source>
        <dbReference type="SAM" id="MobiDB-lite"/>
    </source>
</evidence>
<protein>
    <submittedName>
        <fullName evidence="4">Tail protein</fullName>
    </submittedName>
</protein>
<dbReference type="Pfam" id="PF25309">
    <property type="entry name" value="ELLD"/>
    <property type="match status" value="1"/>
</dbReference>
<dbReference type="EMBL" id="JGZR01000017">
    <property type="protein sequence ID" value="KFI98762.1"/>
    <property type="molecule type" value="Genomic_DNA"/>
</dbReference>
<name>A0A087DTB2_9BIFI</name>
<dbReference type="GeneID" id="78126940"/>
<feature type="region of interest" description="Disordered" evidence="1">
    <location>
        <begin position="223"/>
        <end position="243"/>
    </location>
</feature>
<keyword evidence="2" id="KW-1133">Transmembrane helix</keyword>
<evidence type="ECO:0000256" key="2">
    <source>
        <dbReference type="SAM" id="Phobius"/>
    </source>
</evidence>
<comment type="caution">
    <text evidence="4">The sequence shown here is derived from an EMBL/GenBank/DDBJ whole genome shotgun (WGS) entry which is preliminary data.</text>
</comment>
<sequence>MNGSKSSSHALIGVLVAVAAGVLAPLMLLFALLGGMMLSGCGQSDASGGDAVAAGQGTANASNASYRAPEHSDDPVAEQVATFMEATANDDSHGYSQNRRGGNPDYDCSSLVYFAVRHAGVAGLPAAPFNTMSEGQALTAVGFAHLTWSGDFHDARQSLKRGDIVVNPTEHTEVYVGGGLFAGARHATPSGTEDGMPGDQGKGADQEIGIGPYLDAGLTQVYRHDPNAKSTPGADGGTASAAQDTAQCDADGASVLNAAAVTNGSVGQAKDAARQLVRQQWPDDADRQYSCLEQLWDHESGWRADAENPGSGAYGIPQALPADKMSSAGSDWKTNATTQIKWGLGYIKGRPDYGTPCAAWSLWQSRSPHWY</sequence>
<dbReference type="AlphaFoldDB" id="A0A087DTB2"/>
<gene>
    <name evidence="4" type="ORF">BISU_2308</name>
</gene>
<dbReference type="Gene3D" id="3.90.1720.10">
    <property type="entry name" value="endopeptidase domain like (from Nostoc punctiforme)"/>
    <property type="match status" value="1"/>
</dbReference>
<keyword evidence="2" id="KW-0472">Membrane</keyword>
<proteinExistence type="predicted"/>
<dbReference type="Proteomes" id="UP000029055">
    <property type="component" value="Unassembled WGS sequence"/>
</dbReference>
<dbReference type="eggNOG" id="COG0791">
    <property type="taxonomic scope" value="Bacteria"/>
</dbReference>
<dbReference type="SUPFAM" id="SSF53955">
    <property type="entry name" value="Lysozyme-like"/>
    <property type="match status" value="1"/>
</dbReference>
<keyword evidence="2" id="KW-0812">Transmembrane</keyword>
<evidence type="ECO:0000313" key="5">
    <source>
        <dbReference type="Proteomes" id="UP000029055"/>
    </source>
</evidence>